<feature type="region of interest" description="Disordered" evidence="3">
    <location>
        <begin position="681"/>
        <end position="709"/>
    </location>
</feature>
<feature type="compositionally biased region" description="Polar residues" evidence="3">
    <location>
        <begin position="56"/>
        <end position="72"/>
    </location>
</feature>
<protein>
    <recommendedName>
        <fullName evidence="6">Pentatricopeptide repeat-containing protein</fullName>
    </recommendedName>
</protein>
<dbReference type="Gene3D" id="1.25.40.10">
    <property type="entry name" value="Tetratricopeptide repeat domain"/>
    <property type="match status" value="1"/>
</dbReference>
<reference evidence="4 5" key="1">
    <citation type="submission" date="2015-10" db="EMBL/GenBank/DDBJ databases">
        <title>Full genome of DAOMC 229536 Phialocephala scopiformis, a fungal endophyte of spruce producing the potent anti-insectan compound rugulosin.</title>
        <authorList>
            <consortium name="DOE Joint Genome Institute"/>
            <person name="Walker A.K."/>
            <person name="Frasz S.L."/>
            <person name="Seifert K.A."/>
            <person name="Miller J.D."/>
            <person name="Mondo S.J."/>
            <person name="Labutti K."/>
            <person name="Lipzen A."/>
            <person name="Dockter R."/>
            <person name="Kennedy M."/>
            <person name="Grigoriev I.V."/>
            <person name="Spatafora J.W."/>
        </authorList>
    </citation>
    <scope>NUCLEOTIDE SEQUENCE [LARGE SCALE GENOMIC DNA]</scope>
    <source>
        <strain evidence="4 5">CBS 120377</strain>
    </source>
</reference>
<dbReference type="InterPro" id="IPR051240">
    <property type="entry name" value="Mito_RNA-Proc/Resp"/>
</dbReference>
<dbReference type="STRING" id="149040.A0A194XIJ7"/>
<dbReference type="Pfam" id="PF13041">
    <property type="entry name" value="PPR_2"/>
    <property type="match status" value="2"/>
</dbReference>
<dbReference type="Proteomes" id="UP000070700">
    <property type="component" value="Unassembled WGS sequence"/>
</dbReference>
<dbReference type="KEGG" id="psco:LY89DRAFT_779820"/>
<dbReference type="NCBIfam" id="TIGR00756">
    <property type="entry name" value="PPR"/>
    <property type="match status" value="2"/>
</dbReference>
<dbReference type="EMBL" id="KQ947410">
    <property type="protein sequence ID" value="KUJ19944.1"/>
    <property type="molecule type" value="Genomic_DNA"/>
</dbReference>
<evidence type="ECO:0000256" key="3">
    <source>
        <dbReference type="SAM" id="MobiDB-lite"/>
    </source>
</evidence>
<dbReference type="OrthoDB" id="185373at2759"/>
<organism evidence="4 5">
    <name type="scientific">Mollisia scopiformis</name>
    <name type="common">Conifer needle endophyte fungus</name>
    <name type="synonym">Phialocephala scopiformis</name>
    <dbReference type="NCBI Taxonomy" id="149040"/>
    <lineage>
        <taxon>Eukaryota</taxon>
        <taxon>Fungi</taxon>
        <taxon>Dikarya</taxon>
        <taxon>Ascomycota</taxon>
        <taxon>Pezizomycotina</taxon>
        <taxon>Leotiomycetes</taxon>
        <taxon>Helotiales</taxon>
        <taxon>Mollisiaceae</taxon>
        <taxon>Mollisia</taxon>
    </lineage>
</organism>
<dbReference type="InterPro" id="IPR011990">
    <property type="entry name" value="TPR-like_helical_dom_sf"/>
</dbReference>
<dbReference type="GO" id="GO:0003729">
    <property type="term" value="F:mRNA binding"/>
    <property type="evidence" value="ECO:0007669"/>
    <property type="project" value="TreeGrafter"/>
</dbReference>
<dbReference type="PANTHER" id="PTHR47933:SF11">
    <property type="entry name" value="PENTATRICOPEPTIDE REPEAT-CONTAINING PROTEIN 2"/>
    <property type="match status" value="1"/>
</dbReference>
<evidence type="ECO:0000256" key="1">
    <source>
        <dbReference type="ARBA" id="ARBA00022737"/>
    </source>
</evidence>
<accession>A0A194XIJ7</accession>
<feature type="region of interest" description="Disordered" evidence="3">
    <location>
        <begin position="571"/>
        <end position="593"/>
    </location>
</feature>
<dbReference type="GeneID" id="28832056"/>
<feature type="region of interest" description="Disordered" evidence="3">
    <location>
        <begin position="367"/>
        <end position="388"/>
    </location>
</feature>
<feature type="compositionally biased region" description="Polar residues" evidence="3">
    <location>
        <begin position="572"/>
        <end position="586"/>
    </location>
</feature>
<evidence type="ECO:0000313" key="5">
    <source>
        <dbReference type="Proteomes" id="UP000070700"/>
    </source>
</evidence>
<name>A0A194XIJ7_MOLSC</name>
<dbReference type="InParanoid" id="A0A194XIJ7"/>
<dbReference type="PROSITE" id="PS51375">
    <property type="entry name" value="PPR"/>
    <property type="match status" value="1"/>
</dbReference>
<feature type="compositionally biased region" description="Basic and acidic residues" evidence="3">
    <location>
        <begin position="99"/>
        <end position="113"/>
    </location>
</feature>
<gene>
    <name evidence="4" type="ORF">LY89DRAFT_779820</name>
</gene>
<dbReference type="PANTHER" id="PTHR47933">
    <property type="entry name" value="PENTATRICOPEPTIDE REPEAT-CONTAINING PROTEIN 1, MITOCHONDRIAL"/>
    <property type="match status" value="1"/>
</dbReference>
<evidence type="ECO:0008006" key="6">
    <source>
        <dbReference type="Google" id="ProtNLM"/>
    </source>
</evidence>
<feature type="region of interest" description="Disordered" evidence="3">
    <location>
        <begin position="48"/>
        <end position="113"/>
    </location>
</feature>
<sequence length="709" mass="80298">MLTCYGCMRHCLQAIIGNAAVISNSSNRRLAAGSGIYGPFVQSFTTVTAGSRRPKSSSNDDFQPPQIKTAQKSKPEPRIKPELLPWQIKAQKRGNKGKRQSERLLRKESPGRDITDREMSLHLKYLRDPIKLAEFVRDTLRHDNYDLAQKVVNEASSRTSCTVSWNHIIEWQLSRGRMNAAIKCYNEMKKRAQVPDAQTYTIIFNGCSQHKDSDNALAKVLTMYHSMLTEKAPIRPNTIHLNAVLKMCARARNMGAMFSIMDQMPKKGLSSPNNLTYTTVFNALRMYIVAGPRDKMTPMQRRQFQQENILHARYLWADVVKAWRQGDIWIDEELVCAMGRILLSGNEQDNDDVLSLVEQTMNIPRQVPRKGTIERYRHDPATQGQQPTEIVALRLKDPSNPDVEPAQKLTLESKDTSTLDVKPAEDFPPEPISPVVFSNGVSDVYAAPRQNTLSLVIQSLTELHLKDVAAKYWELFSNDYNVAPDAENYHSYLRILRLSRSSTEVVNLMMKMPRQYMQAKTFLIAMSTCSRDKNNRHAFANAGKILDLMQTTLQEPEILALQHYLEVAMTSPPHTGKQSSSNNNEPSKYEQGRQIGRALQRLEPSILTLRSSLAFRDPSLPDLDQTARKTFVDNIIVIMRRMIAAYDILINNAMVPMKDHRHLKDRRGILAAFVTRHKAGPRNGARVGGKPMDATSTVNPEGLAPELHR</sequence>
<keyword evidence="1" id="KW-0677">Repeat</keyword>
<dbReference type="InterPro" id="IPR002885">
    <property type="entry name" value="PPR_rpt"/>
</dbReference>
<evidence type="ECO:0000256" key="2">
    <source>
        <dbReference type="PROSITE-ProRule" id="PRU00708"/>
    </source>
</evidence>
<feature type="compositionally biased region" description="Basic and acidic residues" evidence="3">
    <location>
        <begin position="371"/>
        <end position="380"/>
    </location>
</feature>
<evidence type="ECO:0000313" key="4">
    <source>
        <dbReference type="EMBL" id="KUJ19944.1"/>
    </source>
</evidence>
<dbReference type="AlphaFoldDB" id="A0A194XIJ7"/>
<proteinExistence type="predicted"/>
<keyword evidence="5" id="KW-1185">Reference proteome</keyword>
<dbReference type="RefSeq" id="XP_018074299.1">
    <property type="nucleotide sequence ID" value="XM_018222330.1"/>
</dbReference>
<feature type="repeat" description="PPR" evidence="2">
    <location>
        <begin position="237"/>
        <end position="271"/>
    </location>
</feature>